<organism evidence="3 4">
    <name type="scientific">Coleophoma cylindrospora</name>
    <dbReference type="NCBI Taxonomy" id="1849047"/>
    <lineage>
        <taxon>Eukaryota</taxon>
        <taxon>Fungi</taxon>
        <taxon>Dikarya</taxon>
        <taxon>Ascomycota</taxon>
        <taxon>Pezizomycotina</taxon>
        <taxon>Leotiomycetes</taxon>
        <taxon>Helotiales</taxon>
        <taxon>Dermateaceae</taxon>
        <taxon>Coleophoma</taxon>
    </lineage>
</organism>
<sequence>MDDTTTRPNLGPLTTLFTPSPTCSLVMVRSGATNVGWMAQSCDIRSSSMMPVDATSCWPTIAPDVPSPKDPFRGWGFYSPATVCPYGYSTAEIVTSGDVSPNWTPQFTLVAGETAFACCPSSFTPAFDPPRTWDNTFLIGAQTCTSIGVASGFAAAICGTDGRLSTGMVSSNLPMTYTEYAPLIQMNIGGISQSSPTTTATPTPPASSPTGGAIAGAVVGAIVGLVVIAAAVLFLRRYRKRHNKSAGEATMSSHNHEEISKGLVEPPQTFELPTRHPPEHYLAEAPA</sequence>
<evidence type="ECO:0000256" key="1">
    <source>
        <dbReference type="SAM" id="MobiDB-lite"/>
    </source>
</evidence>
<evidence type="ECO:0000313" key="4">
    <source>
        <dbReference type="Proteomes" id="UP000256645"/>
    </source>
</evidence>
<evidence type="ECO:0000256" key="2">
    <source>
        <dbReference type="SAM" id="Phobius"/>
    </source>
</evidence>
<dbReference type="Proteomes" id="UP000256645">
    <property type="component" value="Unassembled WGS sequence"/>
</dbReference>
<feature type="transmembrane region" description="Helical" evidence="2">
    <location>
        <begin position="213"/>
        <end position="235"/>
    </location>
</feature>
<reference evidence="3 4" key="1">
    <citation type="journal article" date="2018" name="IMA Fungus">
        <title>IMA Genome-F 9: Draft genome sequence of Annulohypoxylon stygium, Aspergillus mulundensis, Berkeleyomyces basicola (syn. Thielaviopsis basicola), Ceratocystis smalleyi, two Cercospora beticola strains, Coleophoma cylindrospora, Fusarium fracticaudum, Phialophora cf. hyalina, and Morchella septimelata.</title>
        <authorList>
            <person name="Wingfield B.D."/>
            <person name="Bills G.F."/>
            <person name="Dong Y."/>
            <person name="Huang W."/>
            <person name="Nel W.J."/>
            <person name="Swalarsk-Parry B.S."/>
            <person name="Vaghefi N."/>
            <person name="Wilken P.M."/>
            <person name="An Z."/>
            <person name="de Beer Z.W."/>
            <person name="De Vos L."/>
            <person name="Chen L."/>
            <person name="Duong T.A."/>
            <person name="Gao Y."/>
            <person name="Hammerbacher A."/>
            <person name="Kikkert J.R."/>
            <person name="Li Y."/>
            <person name="Li H."/>
            <person name="Li K."/>
            <person name="Li Q."/>
            <person name="Liu X."/>
            <person name="Ma X."/>
            <person name="Naidoo K."/>
            <person name="Pethybridge S.J."/>
            <person name="Sun J."/>
            <person name="Steenkamp E.T."/>
            <person name="van der Nest M.A."/>
            <person name="van Wyk S."/>
            <person name="Wingfield M.J."/>
            <person name="Xiong C."/>
            <person name="Yue Q."/>
            <person name="Zhang X."/>
        </authorList>
    </citation>
    <scope>NUCLEOTIDE SEQUENCE [LARGE SCALE GENOMIC DNA]</scope>
    <source>
        <strain evidence="3 4">BP6252</strain>
    </source>
</reference>
<keyword evidence="2" id="KW-1133">Transmembrane helix</keyword>
<dbReference type="OrthoDB" id="5429716at2759"/>
<protein>
    <submittedName>
        <fullName evidence="3">Uncharacterized protein</fullName>
    </submittedName>
</protein>
<feature type="region of interest" description="Disordered" evidence="1">
    <location>
        <begin position="245"/>
        <end position="287"/>
    </location>
</feature>
<dbReference type="CDD" id="cd12087">
    <property type="entry name" value="TM_EGFR-like"/>
    <property type="match status" value="1"/>
</dbReference>
<accession>A0A3D8QAH1</accession>
<gene>
    <name evidence="3" type="ORF">BP6252_13146</name>
</gene>
<keyword evidence="4" id="KW-1185">Reference proteome</keyword>
<name>A0A3D8QAH1_9HELO</name>
<dbReference type="EMBL" id="PDLM01000017">
    <property type="protein sequence ID" value="RDW58670.1"/>
    <property type="molecule type" value="Genomic_DNA"/>
</dbReference>
<comment type="caution">
    <text evidence="3">The sequence shown here is derived from an EMBL/GenBank/DDBJ whole genome shotgun (WGS) entry which is preliminary data.</text>
</comment>
<dbReference type="STRING" id="1849047.A0A3D8QAH1"/>
<dbReference type="AlphaFoldDB" id="A0A3D8QAH1"/>
<proteinExistence type="predicted"/>
<keyword evidence="2" id="KW-0812">Transmembrane</keyword>
<keyword evidence="2" id="KW-0472">Membrane</keyword>
<evidence type="ECO:0000313" key="3">
    <source>
        <dbReference type="EMBL" id="RDW58670.1"/>
    </source>
</evidence>
<feature type="compositionally biased region" description="Basic and acidic residues" evidence="1">
    <location>
        <begin position="273"/>
        <end position="287"/>
    </location>
</feature>